<dbReference type="InterPro" id="IPR043129">
    <property type="entry name" value="ATPase_NBD"/>
</dbReference>
<organism evidence="15 16">
    <name type="scientific">Paraglomus brasilianum</name>
    <dbReference type="NCBI Taxonomy" id="144538"/>
    <lineage>
        <taxon>Eukaryota</taxon>
        <taxon>Fungi</taxon>
        <taxon>Fungi incertae sedis</taxon>
        <taxon>Mucoromycota</taxon>
        <taxon>Glomeromycotina</taxon>
        <taxon>Glomeromycetes</taxon>
        <taxon>Paraglomerales</taxon>
        <taxon>Paraglomeraceae</taxon>
        <taxon>Paraglomus</taxon>
    </lineage>
</organism>
<dbReference type="InterPro" id="IPR001312">
    <property type="entry name" value="Hexokinase"/>
</dbReference>
<evidence type="ECO:0000256" key="12">
    <source>
        <dbReference type="RuleBase" id="RU362007"/>
    </source>
</evidence>
<feature type="domain" description="Hexokinase C-terminal" evidence="14">
    <location>
        <begin position="204"/>
        <end position="437"/>
    </location>
</feature>
<dbReference type="GO" id="GO:0005829">
    <property type="term" value="C:cytosol"/>
    <property type="evidence" value="ECO:0007669"/>
    <property type="project" value="TreeGrafter"/>
</dbReference>
<comment type="catalytic activity">
    <reaction evidence="11">
        <text>D-glucose + ATP = D-glucose 6-phosphate + ADP + H(+)</text>
        <dbReference type="Rhea" id="RHEA:17825"/>
        <dbReference type="ChEBI" id="CHEBI:4167"/>
        <dbReference type="ChEBI" id="CHEBI:15378"/>
        <dbReference type="ChEBI" id="CHEBI:30616"/>
        <dbReference type="ChEBI" id="CHEBI:61548"/>
        <dbReference type="ChEBI" id="CHEBI:456216"/>
        <dbReference type="EC" id="2.7.1.1"/>
    </reaction>
    <physiologicalReaction direction="left-to-right" evidence="11">
        <dbReference type="Rhea" id="RHEA:17826"/>
    </physiologicalReaction>
</comment>
<keyword evidence="6 12" id="KW-0418">Kinase</keyword>
<dbReference type="GO" id="GO:0001678">
    <property type="term" value="P:intracellular glucose homeostasis"/>
    <property type="evidence" value="ECO:0007669"/>
    <property type="project" value="InterPro"/>
</dbReference>
<keyword evidence="8 12" id="KW-0324">Glycolysis</keyword>
<dbReference type="SUPFAM" id="SSF53067">
    <property type="entry name" value="Actin-like ATPase domain"/>
    <property type="match status" value="2"/>
</dbReference>
<sequence length="450" mass="49406">MTSIEYLNESQRIAVDEVIDQFTVDHNKLDEIVSHFIKEMRKGLNAPVKSIPNGTETGTYLALDLGGTNLRVCQITFLRSGKLTIKQEKYEISDSLKTGHSSKLFDFIADCIRQFLIDLGGVYDSPLSLGFTFSFPVDQMAIHKGVLVRWTKGFTAAGAVGQDMVGMLREALKRKNVPVKIVAIVNDTTGTLLAHAYENPATIIGVIFGTGTNAAYVERLENIPKLDLNCSGKMVIDIEWGAFDNERQVLSLTPYDEKLDRISLNPGEQMFEKLISGDYLGKIVHNVLLDLVGRNLLFSGRSSSGFDNIGAFKTPYMSIIEADGTDDLVYTKQLLEVELKIPETTLTDRQIVQRICCAIGLRAARLSSCALCALIKHIGVEEKGCAVGIDGSLFEFHPGFKHNLKQTMREILGKTADNISLEQARDGSGVGAALAALYAEKDLKDCSSQL</sequence>
<evidence type="ECO:0000256" key="8">
    <source>
        <dbReference type="ARBA" id="ARBA00023152"/>
    </source>
</evidence>
<proteinExistence type="inferred from homology"/>
<dbReference type="GO" id="GO:0005524">
    <property type="term" value="F:ATP binding"/>
    <property type="evidence" value="ECO:0007669"/>
    <property type="project" value="UniProtKB-UniRule"/>
</dbReference>
<keyword evidence="7 12" id="KW-0067">ATP-binding</keyword>
<evidence type="ECO:0000259" key="13">
    <source>
        <dbReference type="Pfam" id="PF00349"/>
    </source>
</evidence>
<evidence type="ECO:0000313" key="15">
    <source>
        <dbReference type="EMBL" id="CAG8519376.1"/>
    </source>
</evidence>
<evidence type="ECO:0000256" key="3">
    <source>
        <dbReference type="ARBA" id="ARBA00009225"/>
    </source>
</evidence>
<comment type="caution">
    <text evidence="15">The sequence shown here is derived from an EMBL/GenBank/DDBJ whole genome shotgun (WGS) entry which is preliminary data.</text>
</comment>
<dbReference type="InterPro" id="IPR022673">
    <property type="entry name" value="Hexokinase_C"/>
</dbReference>
<dbReference type="Gene3D" id="3.30.420.40">
    <property type="match status" value="1"/>
</dbReference>
<evidence type="ECO:0000256" key="9">
    <source>
        <dbReference type="ARBA" id="ARBA00044613"/>
    </source>
</evidence>
<feature type="domain" description="Hexokinase N-terminal" evidence="13">
    <location>
        <begin position="15"/>
        <end position="197"/>
    </location>
</feature>
<dbReference type="GO" id="GO:0005536">
    <property type="term" value="F:D-glucose binding"/>
    <property type="evidence" value="ECO:0007669"/>
    <property type="project" value="InterPro"/>
</dbReference>
<dbReference type="Pfam" id="PF03727">
    <property type="entry name" value="Hexokinase_2"/>
    <property type="match status" value="1"/>
</dbReference>
<evidence type="ECO:0000313" key="16">
    <source>
        <dbReference type="Proteomes" id="UP000789739"/>
    </source>
</evidence>
<evidence type="ECO:0000256" key="7">
    <source>
        <dbReference type="ARBA" id="ARBA00022840"/>
    </source>
</evidence>
<dbReference type="GO" id="GO:0004340">
    <property type="term" value="F:glucokinase activity"/>
    <property type="evidence" value="ECO:0007669"/>
    <property type="project" value="TreeGrafter"/>
</dbReference>
<dbReference type="CDD" id="cd24018">
    <property type="entry name" value="ASKHA_NBD_HK_fungi"/>
    <property type="match status" value="1"/>
</dbReference>
<dbReference type="GO" id="GO:0006006">
    <property type="term" value="P:glucose metabolic process"/>
    <property type="evidence" value="ECO:0007669"/>
    <property type="project" value="TreeGrafter"/>
</dbReference>
<dbReference type="GO" id="GO:0006096">
    <property type="term" value="P:glycolytic process"/>
    <property type="evidence" value="ECO:0007669"/>
    <property type="project" value="UniProtKB-KW"/>
</dbReference>
<keyword evidence="4 12" id="KW-0808">Transferase</keyword>
<gene>
    <name evidence="15" type="ORF">PBRASI_LOCUS3542</name>
</gene>
<evidence type="ECO:0000256" key="5">
    <source>
        <dbReference type="ARBA" id="ARBA00022741"/>
    </source>
</evidence>
<dbReference type="EMBL" id="CAJVPI010000325">
    <property type="protein sequence ID" value="CAG8519376.1"/>
    <property type="molecule type" value="Genomic_DNA"/>
</dbReference>
<evidence type="ECO:0000256" key="2">
    <source>
        <dbReference type="ARBA" id="ARBA00005028"/>
    </source>
</evidence>
<dbReference type="Pfam" id="PF00349">
    <property type="entry name" value="Hexokinase_1"/>
    <property type="match status" value="1"/>
</dbReference>
<keyword evidence="16" id="KW-1185">Reference proteome</keyword>
<comment type="pathway">
    <text evidence="2">Carbohydrate metabolism; hexose metabolism.</text>
</comment>
<evidence type="ECO:0000256" key="4">
    <source>
        <dbReference type="ARBA" id="ARBA00022679"/>
    </source>
</evidence>
<dbReference type="Gene3D" id="3.40.367.20">
    <property type="match status" value="1"/>
</dbReference>
<dbReference type="OrthoDB" id="419537at2759"/>
<evidence type="ECO:0000256" key="1">
    <source>
        <dbReference type="ARBA" id="ARBA00004888"/>
    </source>
</evidence>
<dbReference type="PROSITE" id="PS51748">
    <property type="entry name" value="HEXOKINASE_2"/>
    <property type="match status" value="1"/>
</dbReference>
<dbReference type="PRINTS" id="PR00475">
    <property type="entry name" value="HEXOKINASE"/>
</dbReference>
<dbReference type="InterPro" id="IPR022672">
    <property type="entry name" value="Hexokinase_N"/>
</dbReference>
<evidence type="ECO:0000256" key="10">
    <source>
        <dbReference type="ARBA" id="ARBA00047905"/>
    </source>
</evidence>
<dbReference type="PANTHER" id="PTHR19443">
    <property type="entry name" value="HEXOKINASE"/>
    <property type="match status" value="1"/>
</dbReference>
<dbReference type="EC" id="2.7.1.-" evidence="12"/>
<comment type="catalytic activity">
    <reaction evidence="10">
        <text>D-fructose + ATP = D-fructose 6-phosphate + ADP + H(+)</text>
        <dbReference type="Rhea" id="RHEA:16125"/>
        <dbReference type="ChEBI" id="CHEBI:15378"/>
        <dbReference type="ChEBI" id="CHEBI:30616"/>
        <dbReference type="ChEBI" id="CHEBI:37721"/>
        <dbReference type="ChEBI" id="CHEBI:61527"/>
        <dbReference type="ChEBI" id="CHEBI:456216"/>
        <dbReference type="EC" id="2.7.1.1"/>
    </reaction>
    <physiologicalReaction direction="left-to-right" evidence="10">
        <dbReference type="Rhea" id="RHEA:16126"/>
    </physiologicalReaction>
</comment>
<dbReference type="FunFam" id="3.40.367.20:FF:000020">
    <property type="entry name" value="Hexokinase-1"/>
    <property type="match status" value="1"/>
</dbReference>
<accession>A0A9N9A734</accession>
<evidence type="ECO:0000256" key="11">
    <source>
        <dbReference type="ARBA" id="ARBA00048160"/>
    </source>
</evidence>
<comment type="catalytic activity">
    <reaction evidence="9">
        <text>a D-hexose + ATP = a D-hexose 6-phosphate + ADP + H(+)</text>
        <dbReference type="Rhea" id="RHEA:22740"/>
        <dbReference type="ChEBI" id="CHEBI:4194"/>
        <dbReference type="ChEBI" id="CHEBI:15378"/>
        <dbReference type="ChEBI" id="CHEBI:30616"/>
        <dbReference type="ChEBI" id="CHEBI:229467"/>
        <dbReference type="ChEBI" id="CHEBI:456216"/>
        <dbReference type="EC" id="2.7.1.1"/>
    </reaction>
    <physiologicalReaction direction="left-to-right" evidence="9">
        <dbReference type="Rhea" id="RHEA:22741"/>
    </physiologicalReaction>
</comment>
<dbReference type="PANTHER" id="PTHR19443:SF30">
    <property type="entry name" value="GLUCOKINASE-1-RELATED"/>
    <property type="match status" value="1"/>
</dbReference>
<protein>
    <recommendedName>
        <fullName evidence="12">Phosphotransferase</fullName>
        <ecNumber evidence="12">2.7.1.-</ecNumber>
    </recommendedName>
</protein>
<keyword evidence="5 12" id="KW-0547">Nucleotide-binding</keyword>
<reference evidence="15" key="1">
    <citation type="submission" date="2021-06" db="EMBL/GenBank/DDBJ databases">
        <authorList>
            <person name="Kallberg Y."/>
            <person name="Tangrot J."/>
            <person name="Rosling A."/>
        </authorList>
    </citation>
    <scope>NUCLEOTIDE SEQUENCE</scope>
    <source>
        <strain evidence="15">BR232B</strain>
    </source>
</reference>
<evidence type="ECO:0000256" key="6">
    <source>
        <dbReference type="ARBA" id="ARBA00022777"/>
    </source>
</evidence>
<dbReference type="Proteomes" id="UP000789739">
    <property type="component" value="Unassembled WGS sequence"/>
</dbReference>
<dbReference type="GO" id="GO:0008865">
    <property type="term" value="F:fructokinase activity"/>
    <property type="evidence" value="ECO:0007669"/>
    <property type="project" value="TreeGrafter"/>
</dbReference>
<dbReference type="AlphaFoldDB" id="A0A9N9A734"/>
<comment type="similarity">
    <text evidence="3 12">Belongs to the hexokinase family.</text>
</comment>
<dbReference type="GO" id="GO:0005739">
    <property type="term" value="C:mitochondrion"/>
    <property type="evidence" value="ECO:0007669"/>
    <property type="project" value="TreeGrafter"/>
</dbReference>
<name>A0A9N9A734_9GLOM</name>
<comment type="pathway">
    <text evidence="1">Carbohydrate degradation; glycolysis; D-glyceraldehyde 3-phosphate and glycerone phosphate from D-glucose: step 1/4.</text>
</comment>
<dbReference type="FunFam" id="3.30.420.40:FF:000805">
    <property type="entry name" value="Hexokinase-2"/>
    <property type="match status" value="1"/>
</dbReference>
<evidence type="ECO:0000259" key="14">
    <source>
        <dbReference type="Pfam" id="PF03727"/>
    </source>
</evidence>